<evidence type="ECO:0000256" key="1">
    <source>
        <dbReference type="SAM" id="MobiDB-lite"/>
    </source>
</evidence>
<accession>A0A917XE39</accession>
<reference evidence="3" key="2">
    <citation type="submission" date="2020-09" db="EMBL/GenBank/DDBJ databases">
        <authorList>
            <person name="Sun Q."/>
            <person name="Zhou Y."/>
        </authorList>
    </citation>
    <scope>NUCLEOTIDE SEQUENCE</scope>
    <source>
        <strain evidence="3">CGMCC 4.7110</strain>
    </source>
</reference>
<evidence type="ECO:0008006" key="5">
    <source>
        <dbReference type="Google" id="ProtNLM"/>
    </source>
</evidence>
<evidence type="ECO:0000313" key="3">
    <source>
        <dbReference type="EMBL" id="GGN11396.1"/>
    </source>
</evidence>
<sequence length="269" mass="29499">MTQSWGPRPPLTADGAEWRPALDIPAPGPQRRWTVLLRWPLLIPQYVVLCLLGIAAFFTTVAGWFAALVLGRLPDGIASFLGKYLAYETRIAAASMLLVDRYPPFALTAPDHPVRIELRPTALNRFAVLFRLILMIPAAIIANLATTGWFVISWIFWIIALVRGRLPDPVFGATAAVARYRMRFGAYTSMLSPVYPKDLLGDRPDTAKEAGQEAASGTRPLVLDTAAKFLVWAFLVLGLITQIGSRSTGGHDENGLANTPQVVHLARRS</sequence>
<dbReference type="RefSeq" id="WP_189263885.1">
    <property type="nucleotide sequence ID" value="NZ_BMML01000007.1"/>
</dbReference>
<feature type="transmembrane region" description="Helical" evidence="2">
    <location>
        <begin position="46"/>
        <end position="70"/>
    </location>
</feature>
<gene>
    <name evidence="3" type="ORF">GCM10011578_037740</name>
</gene>
<feature type="region of interest" description="Disordered" evidence="1">
    <location>
        <begin position="250"/>
        <end position="269"/>
    </location>
</feature>
<proteinExistence type="predicted"/>
<evidence type="ECO:0000256" key="2">
    <source>
        <dbReference type="SAM" id="Phobius"/>
    </source>
</evidence>
<protein>
    <recommendedName>
        <fullName evidence="5">DUF4389 domain-containing protein</fullName>
    </recommendedName>
</protein>
<dbReference type="Proteomes" id="UP000653411">
    <property type="component" value="Unassembled WGS sequence"/>
</dbReference>
<keyword evidence="2" id="KW-0472">Membrane</keyword>
<evidence type="ECO:0000313" key="4">
    <source>
        <dbReference type="Proteomes" id="UP000653411"/>
    </source>
</evidence>
<dbReference type="InterPro" id="IPR025498">
    <property type="entry name" value="DUF4389"/>
</dbReference>
<dbReference type="Pfam" id="PF14333">
    <property type="entry name" value="DUF4389"/>
    <property type="match status" value="2"/>
</dbReference>
<dbReference type="EMBL" id="BMML01000007">
    <property type="protein sequence ID" value="GGN11396.1"/>
    <property type="molecule type" value="Genomic_DNA"/>
</dbReference>
<reference evidence="3" key="1">
    <citation type="journal article" date="2014" name="Int. J. Syst. Evol. Microbiol.">
        <title>Complete genome sequence of Corynebacterium casei LMG S-19264T (=DSM 44701T), isolated from a smear-ripened cheese.</title>
        <authorList>
            <consortium name="US DOE Joint Genome Institute (JGI-PGF)"/>
            <person name="Walter F."/>
            <person name="Albersmeier A."/>
            <person name="Kalinowski J."/>
            <person name="Ruckert C."/>
        </authorList>
    </citation>
    <scope>NUCLEOTIDE SEQUENCE</scope>
    <source>
        <strain evidence="3">CGMCC 4.7110</strain>
    </source>
</reference>
<name>A0A917XE39_9ACTN</name>
<keyword evidence="2" id="KW-0812">Transmembrane</keyword>
<comment type="caution">
    <text evidence="3">The sequence shown here is derived from an EMBL/GenBank/DDBJ whole genome shotgun (WGS) entry which is preliminary data.</text>
</comment>
<feature type="transmembrane region" description="Helical" evidence="2">
    <location>
        <begin position="128"/>
        <end position="159"/>
    </location>
</feature>
<dbReference type="AlphaFoldDB" id="A0A917XE39"/>
<organism evidence="3 4">
    <name type="scientific">Streptomyces fuscichromogenes</name>
    <dbReference type="NCBI Taxonomy" id="1324013"/>
    <lineage>
        <taxon>Bacteria</taxon>
        <taxon>Bacillati</taxon>
        <taxon>Actinomycetota</taxon>
        <taxon>Actinomycetes</taxon>
        <taxon>Kitasatosporales</taxon>
        <taxon>Streptomycetaceae</taxon>
        <taxon>Streptomyces</taxon>
    </lineage>
</organism>
<keyword evidence="4" id="KW-1185">Reference proteome</keyword>
<keyword evidence="2" id="KW-1133">Transmembrane helix</keyword>